<dbReference type="AlphaFoldDB" id="A0AAN7Z064"/>
<dbReference type="Gene3D" id="1.20.190.10">
    <property type="entry name" value="Pesticidal crystal protein, N-terminal domain"/>
    <property type="match status" value="1"/>
</dbReference>
<name>A0AAN7Z064_9MYCE</name>
<sequence length="431" mass="48752">MAAIKPRDMYSDSINQTKKDLKASEDEQAMENVGELISGMVGSIPVVGSMLGGLFNVFWGGPNYLTVEDFEKRMKQFMKDVEKMINESIAEAISEHEYQDLMDTVHTRMVGLHRHSNNYTNAINDFAKKKNVTPNAKNIDGDVSSLGENTIIERYFDISNYAAETVELFSRPRGAKFMAKSLTYAMSIYFAVQVEAMVNGLEWGMGKSTHDSIKPTLKERIKRFHYELGKCVSELEKKDPGCRPNLNDTFTTAGYFRDFDSEKKIIRIEKENERLEVGKKYRIAFPLTANVGIAANVVDHVSGTYITHLTAKQPNDALSLVPIVGVTMEYIITLTVGSSDSNNIFGLTVNIGENYFSHNFKVSEFEHKYPSSIECWRIADGKPYTSGTYTLAFHHTVDFSNHHPLDITFRSDGEKKEWIYITDITIEAQQK</sequence>
<gene>
    <name evidence="1" type="ORF">RB653_008894</name>
</gene>
<dbReference type="PANTHER" id="PTHR35598:SF3">
    <property type="entry name" value="N-TERMINAL DELTA ENDOTOXIN DOMAIN-CONTAINING PROTEIN-RELATED"/>
    <property type="match status" value="1"/>
</dbReference>
<dbReference type="EMBL" id="JAVFKY010000003">
    <property type="protein sequence ID" value="KAK5579215.1"/>
    <property type="molecule type" value="Genomic_DNA"/>
</dbReference>
<dbReference type="InterPro" id="IPR036716">
    <property type="entry name" value="Pest_crys_N_sf"/>
</dbReference>
<protein>
    <recommendedName>
        <fullName evidence="3">Pesticidal crystal protein N-terminal domain-containing protein</fullName>
    </recommendedName>
</protein>
<keyword evidence="2" id="KW-1185">Reference proteome</keyword>
<proteinExistence type="predicted"/>
<accession>A0AAN7Z064</accession>
<dbReference type="PANTHER" id="PTHR35598">
    <property type="entry name" value="ENDOTOXIN_N DOMAIN-CONTAINING PROTEIN"/>
    <property type="match status" value="1"/>
</dbReference>
<dbReference type="Proteomes" id="UP001344447">
    <property type="component" value="Unassembled WGS sequence"/>
</dbReference>
<dbReference type="SUPFAM" id="SSF56849">
    <property type="entry name" value="delta-Endotoxin (insectocide), N-terminal domain"/>
    <property type="match status" value="1"/>
</dbReference>
<evidence type="ECO:0008006" key="3">
    <source>
        <dbReference type="Google" id="ProtNLM"/>
    </source>
</evidence>
<dbReference type="GO" id="GO:0090729">
    <property type="term" value="F:toxin activity"/>
    <property type="evidence" value="ECO:0007669"/>
    <property type="project" value="InterPro"/>
</dbReference>
<organism evidence="1 2">
    <name type="scientific">Dictyostelium firmibasis</name>
    <dbReference type="NCBI Taxonomy" id="79012"/>
    <lineage>
        <taxon>Eukaryota</taxon>
        <taxon>Amoebozoa</taxon>
        <taxon>Evosea</taxon>
        <taxon>Eumycetozoa</taxon>
        <taxon>Dictyostelia</taxon>
        <taxon>Dictyosteliales</taxon>
        <taxon>Dictyosteliaceae</taxon>
        <taxon>Dictyostelium</taxon>
    </lineage>
</organism>
<evidence type="ECO:0000313" key="1">
    <source>
        <dbReference type="EMBL" id="KAK5579215.1"/>
    </source>
</evidence>
<evidence type="ECO:0000313" key="2">
    <source>
        <dbReference type="Proteomes" id="UP001344447"/>
    </source>
</evidence>
<comment type="caution">
    <text evidence="1">The sequence shown here is derived from an EMBL/GenBank/DDBJ whole genome shotgun (WGS) entry which is preliminary data.</text>
</comment>
<reference evidence="1 2" key="1">
    <citation type="submission" date="2023-11" db="EMBL/GenBank/DDBJ databases">
        <title>Dfirmibasis_genome.</title>
        <authorList>
            <person name="Edelbroek B."/>
            <person name="Kjellin J."/>
            <person name="Jerlstrom-Hultqvist J."/>
            <person name="Soderbom F."/>
        </authorList>
    </citation>
    <scope>NUCLEOTIDE SEQUENCE [LARGE SCALE GENOMIC DNA]</scope>
    <source>
        <strain evidence="1 2">TNS-C-14</strain>
    </source>
</reference>